<feature type="region of interest" description="Disordered" evidence="7">
    <location>
        <begin position="762"/>
        <end position="810"/>
    </location>
</feature>
<dbReference type="CDD" id="cd09274">
    <property type="entry name" value="RNase_HI_RT_Ty3"/>
    <property type="match status" value="1"/>
</dbReference>
<dbReference type="InterPro" id="IPR041373">
    <property type="entry name" value="RT_RNaseH"/>
</dbReference>
<feature type="region of interest" description="Disordered" evidence="7">
    <location>
        <begin position="213"/>
        <end position="261"/>
    </location>
</feature>
<dbReference type="PANTHER" id="PTHR35046:SF9">
    <property type="entry name" value="RNA-DIRECTED DNA POLYMERASE"/>
    <property type="match status" value="1"/>
</dbReference>
<accession>A0A438GSL7</accession>
<evidence type="ECO:0000259" key="8">
    <source>
        <dbReference type="PROSITE" id="PS50994"/>
    </source>
</evidence>
<feature type="compositionally biased region" description="Acidic residues" evidence="7">
    <location>
        <begin position="44"/>
        <end position="57"/>
    </location>
</feature>
<feature type="compositionally biased region" description="Basic and acidic residues" evidence="7">
    <location>
        <begin position="765"/>
        <end position="778"/>
    </location>
</feature>
<evidence type="ECO:0000256" key="3">
    <source>
        <dbReference type="ARBA" id="ARBA00022722"/>
    </source>
</evidence>
<feature type="compositionally biased region" description="Basic and acidic residues" evidence="7">
    <location>
        <begin position="64"/>
        <end position="79"/>
    </location>
</feature>
<keyword evidence="6" id="KW-0695">RNA-directed DNA polymerase</keyword>
<dbReference type="InterPro" id="IPR036397">
    <property type="entry name" value="RNaseH_sf"/>
</dbReference>
<proteinExistence type="predicted"/>
<dbReference type="SUPFAM" id="SSF53098">
    <property type="entry name" value="Ribonuclease H-like"/>
    <property type="match status" value="1"/>
</dbReference>
<keyword evidence="5" id="KW-0378">Hydrolase</keyword>
<keyword evidence="4" id="KW-0255">Endonuclease</keyword>
<evidence type="ECO:0000256" key="1">
    <source>
        <dbReference type="ARBA" id="ARBA00022679"/>
    </source>
</evidence>
<dbReference type="PROSITE" id="PS50994">
    <property type="entry name" value="INTEGRASE"/>
    <property type="match status" value="1"/>
</dbReference>
<dbReference type="Pfam" id="PF17917">
    <property type="entry name" value="RT_RNaseH"/>
    <property type="match status" value="1"/>
</dbReference>
<evidence type="ECO:0000256" key="4">
    <source>
        <dbReference type="ARBA" id="ARBA00022759"/>
    </source>
</evidence>
<evidence type="ECO:0000256" key="6">
    <source>
        <dbReference type="ARBA" id="ARBA00022918"/>
    </source>
</evidence>
<sequence>MNVVLSDIRDRMDKQDAVIASLREERTQRAPNARRQGRRARIDDSDDYQEDEFEDEKDQASLNHESRFAPRGERRGRGKNDPEVYLEWEKKVEFIFECHNYSEEKKVKLAVIEFTDYAIIWWDQLVMNRRRNYERPIETWEEMKATMRRRVDDYHKEMEIAMIWANVEEDREATMARFLNGLNRDIANVVELQHYVELEDMVHMAIKVERQLKRKGTRSFQNPSSSASWRPNGRKDEGVVFTSKTEPPKRRDEAPNVNKGHIASQCPNKRTMIARVMERWKLKVRKMMTRCHNWRMLVTIMWSIQWREYEDVFSNDVPSGLPPIRGIEHQIDFVPGHVKESLSPCAVPVLLVPKKDGTWRMCVDCRAINNITVKYRHPIPRLDDMLDELHGSCVFTKIDLKSGYHQIRMKEGDEWKIAFKTKYGCMSGCAKGIKVDDEKMKAIKEWPTPKSITEEKRSITYFSEKLNETTLNYPTYDKELYALVRALETWQHYLWPKEFVIHTDHESLKHLKGQGKLNRKHAKWVEFIETFPYVIKYKQGKENIVVDALSRSVYGACEKITFGKFYRLDGYLFRENRLCVPNSSMLELLVHEAHGGGFNVTLVQAKSRVLPHGLYTPLPVPSAPWVDISMDFVLGLPRSRNGRDSIFVVVDRFSKMAHFISCHKTDDATHIANLFFRKIVRLHGVPRSIVSDRDVKFLRTKLLFFTTCHPQTDGQTESKLHPRGDGPFQVLERINDNAYKLDLPGEYNISATFNVSDLSPFDVSDDSRTNPFEKRGNDENQQAFNDPLHVPVEPITKARSKKIKEALQTK</sequence>
<dbReference type="CDD" id="cd01647">
    <property type="entry name" value="RT_LTR"/>
    <property type="match status" value="1"/>
</dbReference>
<dbReference type="InterPro" id="IPR043128">
    <property type="entry name" value="Rev_trsase/Diguanyl_cyclase"/>
</dbReference>
<dbReference type="AlphaFoldDB" id="A0A438GSL7"/>
<feature type="compositionally biased region" description="Polar residues" evidence="7">
    <location>
        <begin position="218"/>
        <end position="229"/>
    </location>
</feature>
<dbReference type="EMBL" id="QGNW01000354">
    <property type="protein sequence ID" value="RVW75193.1"/>
    <property type="molecule type" value="Genomic_DNA"/>
</dbReference>
<keyword evidence="3" id="KW-0540">Nuclease</keyword>
<keyword evidence="1" id="KW-0808">Transferase</keyword>
<gene>
    <name evidence="9" type="primary">TY3B-G_253</name>
    <name evidence="9" type="ORF">CK203_061767</name>
</gene>
<dbReference type="Gene3D" id="3.30.70.270">
    <property type="match status" value="1"/>
</dbReference>
<dbReference type="Gene3D" id="3.30.420.10">
    <property type="entry name" value="Ribonuclease H-like superfamily/Ribonuclease H"/>
    <property type="match status" value="1"/>
</dbReference>
<dbReference type="Pfam" id="PF24626">
    <property type="entry name" value="SH3_Tf2-1"/>
    <property type="match status" value="1"/>
</dbReference>
<name>A0A438GSL7_VITVI</name>
<dbReference type="Proteomes" id="UP000288805">
    <property type="component" value="Unassembled WGS sequence"/>
</dbReference>
<organism evidence="9 10">
    <name type="scientific">Vitis vinifera</name>
    <name type="common">Grape</name>
    <dbReference type="NCBI Taxonomy" id="29760"/>
    <lineage>
        <taxon>Eukaryota</taxon>
        <taxon>Viridiplantae</taxon>
        <taxon>Streptophyta</taxon>
        <taxon>Embryophyta</taxon>
        <taxon>Tracheophyta</taxon>
        <taxon>Spermatophyta</taxon>
        <taxon>Magnoliopsida</taxon>
        <taxon>eudicotyledons</taxon>
        <taxon>Gunneridae</taxon>
        <taxon>Pentapetalae</taxon>
        <taxon>rosids</taxon>
        <taxon>Vitales</taxon>
        <taxon>Vitaceae</taxon>
        <taxon>Viteae</taxon>
        <taxon>Vitis</taxon>
    </lineage>
</organism>
<dbReference type="Gene3D" id="3.10.10.10">
    <property type="entry name" value="HIV Type 1 Reverse Transcriptase, subunit A, domain 1"/>
    <property type="match status" value="1"/>
</dbReference>
<dbReference type="GO" id="GO:0004519">
    <property type="term" value="F:endonuclease activity"/>
    <property type="evidence" value="ECO:0007669"/>
    <property type="project" value="UniProtKB-KW"/>
</dbReference>
<dbReference type="InterPro" id="IPR001584">
    <property type="entry name" value="Integrase_cat-core"/>
</dbReference>
<dbReference type="GO" id="GO:0015074">
    <property type="term" value="P:DNA integration"/>
    <property type="evidence" value="ECO:0007669"/>
    <property type="project" value="InterPro"/>
</dbReference>
<evidence type="ECO:0000256" key="5">
    <source>
        <dbReference type="ARBA" id="ARBA00022801"/>
    </source>
</evidence>
<dbReference type="InterPro" id="IPR056924">
    <property type="entry name" value="SH3_Tf2-1"/>
</dbReference>
<dbReference type="InterPro" id="IPR043502">
    <property type="entry name" value="DNA/RNA_pol_sf"/>
</dbReference>
<evidence type="ECO:0000256" key="2">
    <source>
        <dbReference type="ARBA" id="ARBA00022695"/>
    </source>
</evidence>
<comment type="caution">
    <text evidence="9">The sequence shown here is derived from an EMBL/GenBank/DDBJ whole genome shotgun (WGS) entry which is preliminary data.</text>
</comment>
<feature type="domain" description="Integrase catalytic" evidence="8">
    <location>
        <begin position="620"/>
        <end position="799"/>
    </location>
</feature>
<dbReference type="GO" id="GO:0003676">
    <property type="term" value="F:nucleic acid binding"/>
    <property type="evidence" value="ECO:0007669"/>
    <property type="project" value="InterPro"/>
</dbReference>
<dbReference type="GO" id="GO:0003964">
    <property type="term" value="F:RNA-directed DNA polymerase activity"/>
    <property type="evidence" value="ECO:0007669"/>
    <property type="project" value="UniProtKB-KW"/>
</dbReference>
<evidence type="ECO:0000313" key="9">
    <source>
        <dbReference type="EMBL" id="RVW75193.1"/>
    </source>
</evidence>
<evidence type="ECO:0000313" key="10">
    <source>
        <dbReference type="Proteomes" id="UP000288805"/>
    </source>
</evidence>
<reference evidence="9 10" key="1">
    <citation type="journal article" date="2018" name="PLoS Genet.">
        <title>Population sequencing reveals clonal diversity and ancestral inbreeding in the grapevine cultivar Chardonnay.</title>
        <authorList>
            <person name="Roach M.J."/>
            <person name="Johnson D.L."/>
            <person name="Bohlmann J."/>
            <person name="van Vuuren H.J."/>
            <person name="Jones S.J."/>
            <person name="Pretorius I.S."/>
            <person name="Schmidt S.A."/>
            <person name="Borneman A.R."/>
        </authorList>
    </citation>
    <scope>NUCLEOTIDE SEQUENCE [LARGE SCALE GENOMIC DNA]</scope>
    <source>
        <strain evidence="10">cv. Chardonnay</strain>
        <tissue evidence="9">Leaf</tissue>
    </source>
</reference>
<evidence type="ECO:0000256" key="7">
    <source>
        <dbReference type="SAM" id="MobiDB-lite"/>
    </source>
</evidence>
<dbReference type="InterPro" id="IPR000477">
    <property type="entry name" value="RT_dom"/>
</dbReference>
<protein>
    <submittedName>
        <fullName evidence="9">Transposon Ty3-G Gag-Pol polyprotein</fullName>
    </submittedName>
</protein>
<dbReference type="GO" id="GO:0016787">
    <property type="term" value="F:hydrolase activity"/>
    <property type="evidence" value="ECO:0007669"/>
    <property type="project" value="UniProtKB-KW"/>
</dbReference>
<dbReference type="PANTHER" id="PTHR35046">
    <property type="entry name" value="ZINC KNUCKLE (CCHC-TYPE) FAMILY PROTEIN"/>
    <property type="match status" value="1"/>
</dbReference>
<dbReference type="SUPFAM" id="SSF56672">
    <property type="entry name" value="DNA/RNA polymerases"/>
    <property type="match status" value="1"/>
</dbReference>
<keyword evidence="2" id="KW-0548">Nucleotidyltransferase</keyword>
<feature type="region of interest" description="Disordered" evidence="7">
    <location>
        <begin position="21"/>
        <end position="79"/>
    </location>
</feature>
<dbReference type="InterPro" id="IPR012337">
    <property type="entry name" value="RNaseH-like_sf"/>
</dbReference>
<dbReference type="Pfam" id="PF00078">
    <property type="entry name" value="RVT_1"/>
    <property type="match status" value="1"/>
</dbReference>